<keyword evidence="1" id="KW-0808">Transferase</keyword>
<gene>
    <name evidence="1" type="ORF">FHR83_002341</name>
</gene>
<dbReference type="EMBL" id="JACHXF010000004">
    <property type="protein sequence ID" value="MBB3094678.1"/>
    <property type="molecule type" value="Genomic_DNA"/>
</dbReference>
<dbReference type="GO" id="GO:0008168">
    <property type="term" value="F:methyltransferase activity"/>
    <property type="evidence" value="ECO:0007669"/>
    <property type="project" value="UniProtKB-KW"/>
</dbReference>
<name>A0A7W5AE72_9ACTN</name>
<evidence type="ECO:0000313" key="2">
    <source>
        <dbReference type="Proteomes" id="UP000590749"/>
    </source>
</evidence>
<protein>
    <submittedName>
        <fullName evidence="1">SAM-dependent methyltransferase</fullName>
    </submittedName>
</protein>
<keyword evidence="1" id="KW-0489">Methyltransferase</keyword>
<reference evidence="1 2" key="1">
    <citation type="submission" date="2020-08" db="EMBL/GenBank/DDBJ databases">
        <title>Genomic Encyclopedia of Type Strains, Phase III (KMG-III): the genomes of soil and plant-associated and newly described type strains.</title>
        <authorList>
            <person name="Whitman W."/>
        </authorList>
    </citation>
    <scope>NUCLEOTIDE SEQUENCE [LARGE SCALE GENOMIC DNA]</scope>
    <source>
        <strain evidence="1 2">CECT 3287</strain>
    </source>
</reference>
<dbReference type="Pfam" id="PF04672">
    <property type="entry name" value="Methyltransf_19"/>
    <property type="match status" value="1"/>
</dbReference>
<sequence>MTVPPGIDVTVPNAARMYDYYLGGKDNFAVDRAAADAVLSVAPEMRDAARSGRELIKRVVRHMIIERGIRQIIDIGSGLPTRENVHQIAQEIDPSVRVVYVDRDEVVCRHGQALLSSANTTMVQGDLRDPAAILADPGLRKLIDLDEPAGVLMMFLLHLIPDGDGPHAPVAAIREALAPGSVLAISHAASDARPEHMAKISAIYQRANSPFTPRDPETIRAFFGDWPLEEPGLVHLWPFAELPAGVDPDLAAMGYAAVAVRRR</sequence>
<dbReference type="Gene3D" id="3.40.50.150">
    <property type="entry name" value="Vaccinia Virus protein VP39"/>
    <property type="match status" value="1"/>
</dbReference>
<dbReference type="PIRSF" id="PIRSF017393">
    <property type="entry name" value="MTase_SAV2177"/>
    <property type="match status" value="1"/>
</dbReference>
<organism evidence="1 2">
    <name type="scientific">Actinoplanes campanulatus</name>
    <dbReference type="NCBI Taxonomy" id="113559"/>
    <lineage>
        <taxon>Bacteria</taxon>
        <taxon>Bacillati</taxon>
        <taxon>Actinomycetota</taxon>
        <taxon>Actinomycetes</taxon>
        <taxon>Micromonosporales</taxon>
        <taxon>Micromonosporaceae</taxon>
        <taxon>Actinoplanes</taxon>
    </lineage>
</organism>
<comment type="caution">
    <text evidence="1">The sequence shown here is derived from an EMBL/GenBank/DDBJ whole genome shotgun (WGS) entry which is preliminary data.</text>
</comment>
<accession>A0A7W5AE72</accession>
<proteinExistence type="predicted"/>
<dbReference type="SUPFAM" id="SSF53335">
    <property type="entry name" value="S-adenosyl-L-methionine-dependent methyltransferases"/>
    <property type="match status" value="1"/>
</dbReference>
<keyword evidence="2" id="KW-1185">Reference proteome</keyword>
<dbReference type="AlphaFoldDB" id="A0A7W5AE72"/>
<dbReference type="InterPro" id="IPR029063">
    <property type="entry name" value="SAM-dependent_MTases_sf"/>
</dbReference>
<dbReference type="RefSeq" id="WP_183218962.1">
    <property type="nucleotide sequence ID" value="NZ_BMPW01000003.1"/>
</dbReference>
<evidence type="ECO:0000313" key="1">
    <source>
        <dbReference type="EMBL" id="MBB3094678.1"/>
    </source>
</evidence>
<dbReference type="GO" id="GO:0032259">
    <property type="term" value="P:methylation"/>
    <property type="evidence" value="ECO:0007669"/>
    <property type="project" value="UniProtKB-KW"/>
</dbReference>
<dbReference type="InterPro" id="IPR006764">
    <property type="entry name" value="SAM_dep_MeTrfase_SAV2177_type"/>
</dbReference>
<dbReference type="Proteomes" id="UP000590749">
    <property type="component" value="Unassembled WGS sequence"/>
</dbReference>